<gene>
    <name evidence="1" type="ORF">GALMADRAFT_146226</name>
</gene>
<reference evidence="2" key="1">
    <citation type="journal article" date="2014" name="Proc. Natl. Acad. Sci. U.S.A.">
        <title>Extensive sampling of basidiomycete genomes demonstrates inadequacy of the white-rot/brown-rot paradigm for wood decay fungi.</title>
        <authorList>
            <person name="Riley R."/>
            <person name="Salamov A.A."/>
            <person name="Brown D.W."/>
            <person name="Nagy L.G."/>
            <person name="Floudas D."/>
            <person name="Held B.W."/>
            <person name="Levasseur A."/>
            <person name="Lombard V."/>
            <person name="Morin E."/>
            <person name="Otillar R."/>
            <person name="Lindquist E.A."/>
            <person name="Sun H."/>
            <person name="LaButti K.M."/>
            <person name="Schmutz J."/>
            <person name="Jabbour D."/>
            <person name="Luo H."/>
            <person name="Baker S.E."/>
            <person name="Pisabarro A.G."/>
            <person name="Walton J.D."/>
            <person name="Blanchette R.A."/>
            <person name="Henrissat B."/>
            <person name="Martin F."/>
            <person name="Cullen D."/>
            <person name="Hibbett D.S."/>
            <person name="Grigoriev I.V."/>
        </authorList>
    </citation>
    <scope>NUCLEOTIDE SEQUENCE [LARGE SCALE GENOMIC DNA]</scope>
    <source>
        <strain evidence="2">CBS 339.88</strain>
    </source>
</reference>
<accession>A0A067SEZ0</accession>
<dbReference type="AlphaFoldDB" id="A0A067SEZ0"/>
<evidence type="ECO:0000313" key="1">
    <source>
        <dbReference type="EMBL" id="KDR68572.1"/>
    </source>
</evidence>
<keyword evidence="2" id="KW-1185">Reference proteome</keyword>
<dbReference type="EMBL" id="KL142407">
    <property type="protein sequence ID" value="KDR68572.1"/>
    <property type="molecule type" value="Genomic_DNA"/>
</dbReference>
<dbReference type="HOGENOM" id="CLU_2333751_0_0_1"/>
<sequence length="98" mass="11368">MHYVETEILLRKRIRETLKITSFAPTIGAAHSVLKTLFLNLSDNYLYGSRNPPTTSEDIDVVKEWLGFQELAKWYLDSEDGELWGILRVKLSKTRPRS</sequence>
<dbReference type="Proteomes" id="UP000027222">
    <property type="component" value="Unassembled WGS sequence"/>
</dbReference>
<dbReference type="OrthoDB" id="2817334at2759"/>
<protein>
    <submittedName>
        <fullName evidence="1">Uncharacterized protein</fullName>
    </submittedName>
</protein>
<organism evidence="1 2">
    <name type="scientific">Galerina marginata (strain CBS 339.88)</name>
    <dbReference type="NCBI Taxonomy" id="685588"/>
    <lineage>
        <taxon>Eukaryota</taxon>
        <taxon>Fungi</taxon>
        <taxon>Dikarya</taxon>
        <taxon>Basidiomycota</taxon>
        <taxon>Agaricomycotina</taxon>
        <taxon>Agaricomycetes</taxon>
        <taxon>Agaricomycetidae</taxon>
        <taxon>Agaricales</taxon>
        <taxon>Agaricineae</taxon>
        <taxon>Strophariaceae</taxon>
        <taxon>Galerina</taxon>
    </lineage>
</organism>
<evidence type="ECO:0000313" key="2">
    <source>
        <dbReference type="Proteomes" id="UP000027222"/>
    </source>
</evidence>
<proteinExistence type="predicted"/>
<name>A0A067SEZ0_GALM3</name>